<dbReference type="InterPro" id="IPR002347">
    <property type="entry name" value="SDR_fam"/>
</dbReference>
<dbReference type="NCBIfam" id="NF005559">
    <property type="entry name" value="PRK07231.1"/>
    <property type="match status" value="1"/>
</dbReference>
<feature type="domain" description="Ketoreductase" evidence="3">
    <location>
        <begin position="7"/>
        <end position="143"/>
    </location>
</feature>
<keyword evidence="2" id="KW-0560">Oxidoreductase</keyword>
<dbReference type="CDD" id="cd05233">
    <property type="entry name" value="SDR_c"/>
    <property type="match status" value="1"/>
</dbReference>
<sequence>MAEFKDRTVLITGGGSGMGLATAGRLVEAGANVVLAGRRADKLEAAAKELDAGDRVLTVPCDVSSTADLDRLADRIGDRFGELTGVFANAGALGFARAGDVTEEEFDRLVGTNFKGVFFTVQKSLPLLADGGAIVVNGSWLTHRALAFTPVYAATKAAVINMVRSLAADLGPRRVRVNAVSPGYIVTEMFEAAASTEEAQEECRSQVAIGRLGAAEDIADAVLYLLSSRASYITGQEIRVDGGLTTSVAL</sequence>
<evidence type="ECO:0000313" key="5">
    <source>
        <dbReference type="Proteomes" id="UP000655287"/>
    </source>
</evidence>
<evidence type="ECO:0000313" key="4">
    <source>
        <dbReference type="EMBL" id="GII76251.1"/>
    </source>
</evidence>
<organism evidence="4 5">
    <name type="scientific">Sphaerisporangium rufum</name>
    <dbReference type="NCBI Taxonomy" id="1381558"/>
    <lineage>
        <taxon>Bacteria</taxon>
        <taxon>Bacillati</taxon>
        <taxon>Actinomycetota</taxon>
        <taxon>Actinomycetes</taxon>
        <taxon>Streptosporangiales</taxon>
        <taxon>Streptosporangiaceae</taxon>
        <taxon>Sphaerisporangium</taxon>
    </lineage>
</organism>
<reference evidence="4" key="1">
    <citation type="submission" date="2021-01" db="EMBL/GenBank/DDBJ databases">
        <title>Whole genome shotgun sequence of Sphaerisporangium rufum NBRC 109079.</title>
        <authorList>
            <person name="Komaki H."/>
            <person name="Tamura T."/>
        </authorList>
    </citation>
    <scope>NUCLEOTIDE SEQUENCE</scope>
    <source>
        <strain evidence="4">NBRC 109079</strain>
    </source>
</reference>
<comment type="caution">
    <text evidence="4">The sequence shown here is derived from an EMBL/GenBank/DDBJ whole genome shotgun (WGS) entry which is preliminary data.</text>
</comment>
<evidence type="ECO:0000256" key="1">
    <source>
        <dbReference type="ARBA" id="ARBA00006484"/>
    </source>
</evidence>
<dbReference type="AlphaFoldDB" id="A0A919QY48"/>
<dbReference type="SUPFAM" id="SSF51735">
    <property type="entry name" value="NAD(P)-binding Rossmann-fold domains"/>
    <property type="match status" value="1"/>
</dbReference>
<accession>A0A919QY48</accession>
<dbReference type="InterPro" id="IPR020904">
    <property type="entry name" value="Sc_DH/Rdtase_CS"/>
</dbReference>
<dbReference type="SMART" id="SM00822">
    <property type="entry name" value="PKS_KR"/>
    <property type="match status" value="1"/>
</dbReference>
<evidence type="ECO:0000259" key="3">
    <source>
        <dbReference type="SMART" id="SM00822"/>
    </source>
</evidence>
<dbReference type="FunFam" id="3.40.50.720:FF:000084">
    <property type="entry name" value="Short-chain dehydrogenase reductase"/>
    <property type="match status" value="1"/>
</dbReference>
<dbReference type="Pfam" id="PF13561">
    <property type="entry name" value="adh_short_C2"/>
    <property type="match status" value="1"/>
</dbReference>
<dbReference type="PROSITE" id="PS00061">
    <property type="entry name" value="ADH_SHORT"/>
    <property type="match status" value="1"/>
</dbReference>
<proteinExistence type="inferred from homology"/>
<dbReference type="InterPro" id="IPR057326">
    <property type="entry name" value="KR_dom"/>
</dbReference>
<name>A0A919QY48_9ACTN</name>
<protein>
    <submittedName>
        <fullName evidence="4">Oxidoreductase</fullName>
    </submittedName>
</protein>
<keyword evidence="5" id="KW-1185">Reference proteome</keyword>
<dbReference type="Gene3D" id="3.40.50.720">
    <property type="entry name" value="NAD(P)-binding Rossmann-like Domain"/>
    <property type="match status" value="1"/>
</dbReference>
<comment type="similarity">
    <text evidence="1">Belongs to the short-chain dehydrogenases/reductases (SDR) family.</text>
</comment>
<dbReference type="Proteomes" id="UP000655287">
    <property type="component" value="Unassembled WGS sequence"/>
</dbReference>
<dbReference type="GO" id="GO:0016491">
    <property type="term" value="F:oxidoreductase activity"/>
    <property type="evidence" value="ECO:0007669"/>
    <property type="project" value="UniProtKB-KW"/>
</dbReference>
<dbReference type="EMBL" id="BOOU01000014">
    <property type="protein sequence ID" value="GII76251.1"/>
    <property type="molecule type" value="Genomic_DNA"/>
</dbReference>
<dbReference type="PRINTS" id="PR00081">
    <property type="entry name" value="GDHRDH"/>
</dbReference>
<dbReference type="RefSeq" id="WP_203982886.1">
    <property type="nucleotide sequence ID" value="NZ_BOOU01000014.1"/>
</dbReference>
<dbReference type="PANTHER" id="PTHR43639">
    <property type="entry name" value="OXIDOREDUCTASE, SHORT-CHAIN DEHYDROGENASE/REDUCTASE FAMILY (AFU_ORTHOLOGUE AFUA_5G02870)"/>
    <property type="match status" value="1"/>
</dbReference>
<dbReference type="PANTHER" id="PTHR43639:SF1">
    <property type="entry name" value="SHORT-CHAIN DEHYDROGENASE_REDUCTASE FAMILY PROTEIN"/>
    <property type="match status" value="1"/>
</dbReference>
<gene>
    <name evidence="4" type="ORF">Sru01_12330</name>
</gene>
<dbReference type="InterPro" id="IPR036291">
    <property type="entry name" value="NAD(P)-bd_dom_sf"/>
</dbReference>
<evidence type="ECO:0000256" key="2">
    <source>
        <dbReference type="ARBA" id="ARBA00023002"/>
    </source>
</evidence>